<reference evidence="2 3" key="1">
    <citation type="submission" date="2019-05" db="EMBL/GenBank/DDBJ databases">
        <title>Genome sequences of Thalassotalea litorea 1K03283.</title>
        <authorList>
            <person name="Zhang D."/>
        </authorList>
    </citation>
    <scope>NUCLEOTIDE SEQUENCE [LARGE SCALE GENOMIC DNA]</scope>
    <source>
        <strain evidence="2 3">MCCC 1K03283</strain>
    </source>
</reference>
<dbReference type="EMBL" id="VCBC01000014">
    <property type="protein sequence ID" value="TLU61843.1"/>
    <property type="molecule type" value="Genomic_DNA"/>
</dbReference>
<dbReference type="Gene3D" id="2.60.120.200">
    <property type="match status" value="1"/>
</dbReference>
<sequence length="492" mass="55292">MVLPKTHQLCITNQDFLFYIDIIIGKVDKSQLLEKQIMKRFTQLVFFSLISLFITGCNSSSEPEKPVDKTPVEQTPVETQEVICSPLARLPTIAASASAELESNAPSFAIDGQFLVESQWRVATDNQEIVLTLDKMSLVKGLSILWDNPDQRSYSFEAYTSQDEVNWVSVLAPSTSDPQSNRAQYTQLSESTAKYIKLVVLGNSIDTEHGLIEIESFGCVSSSASQIELADWYLSIPVDENLYSKAKSIKEDELKDGYFNHEFFFEDIEGGLVFRAPVSGAKTSSNTKYTRTELREMLRRGDTSISTQGVNENNWVFSSAPQDDLDQAGGIDGELYAELEVNHVTTTGEQWQIGRVIIGQIHANDDEPIRVYYRKLPDNERGSIYLAHEILGGDDIYFEVLGNRSQSADNPVNGIGLEERFAYRIKVIGNELTFTLIREGQDDIRQIIDMTDSGYDQGGQYMYFKAGVYNQNNTGEAQDYVEATFYKIDNSH</sequence>
<dbReference type="Gene3D" id="2.60.120.260">
    <property type="entry name" value="Galactose-binding domain-like"/>
    <property type="match status" value="1"/>
</dbReference>
<dbReference type="Pfam" id="PF00754">
    <property type="entry name" value="F5_F8_type_C"/>
    <property type="match status" value="1"/>
</dbReference>
<dbReference type="SUPFAM" id="SSF49785">
    <property type="entry name" value="Galactose-binding domain-like"/>
    <property type="match status" value="1"/>
</dbReference>
<dbReference type="RefSeq" id="WP_138320609.1">
    <property type="nucleotide sequence ID" value="NZ_VCBC01000014.1"/>
</dbReference>
<comment type="caution">
    <text evidence="2">The sequence shown here is derived from an EMBL/GenBank/DDBJ whole genome shotgun (WGS) entry which is preliminary data.</text>
</comment>
<accession>A0A5R9IEP2</accession>
<gene>
    <name evidence="2" type="ORF">FE810_13575</name>
</gene>
<dbReference type="SUPFAM" id="SSF49899">
    <property type="entry name" value="Concanavalin A-like lectins/glucanases"/>
    <property type="match status" value="1"/>
</dbReference>
<evidence type="ECO:0000259" key="1">
    <source>
        <dbReference type="PROSITE" id="PS50022"/>
    </source>
</evidence>
<keyword evidence="3" id="KW-1185">Reference proteome</keyword>
<dbReference type="PROSITE" id="PS50022">
    <property type="entry name" value="FA58C_3"/>
    <property type="match status" value="1"/>
</dbReference>
<evidence type="ECO:0000313" key="3">
    <source>
        <dbReference type="Proteomes" id="UP000307790"/>
    </source>
</evidence>
<dbReference type="Pfam" id="PF08787">
    <property type="entry name" value="Alginate_lyase2"/>
    <property type="match status" value="1"/>
</dbReference>
<dbReference type="AlphaFoldDB" id="A0A5R9IEP2"/>
<dbReference type="InterPro" id="IPR008979">
    <property type="entry name" value="Galactose-bd-like_sf"/>
</dbReference>
<dbReference type="InterPro" id="IPR000421">
    <property type="entry name" value="FA58C"/>
</dbReference>
<evidence type="ECO:0000313" key="2">
    <source>
        <dbReference type="EMBL" id="TLU61843.1"/>
    </source>
</evidence>
<name>A0A5R9IEP2_9GAMM</name>
<protein>
    <submittedName>
        <fullName evidence="2">Cyclic nucleotide-binding protein</fullName>
    </submittedName>
</protein>
<dbReference type="InterPro" id="IPR013320">
    <property type="entry name" value="ConA-like_dom_sf"/>
</dbReference>
<organism evidence="2 3">
    <name type="scientific">Thalassotalea litorea</name>
    <dbReference type="NCBI Taxonomy" id="2020715"/>
    <lineage>
        <taxon>Bacteria</taxon>
        <taxon>Pseudomonadati</taxon>
        <taxon>Pseudomonadota</taxon>
        <taxon>Gammaproteobacteria</taxon>
        <taxon>Alteromonadales</taxon>
        <taxon>Colwelliaceae</taxon>
        <taxon>Thalassotalea</taxon>
    </lineage>
</organism>
<dbReference type="OrthoDB" id="1113844at2"/>
<dbReference type="Proteomes" id="UP000307790">
    <property type="component" value="Unassembled WGS sequence"/>
</dbReference>
<feature type="domain" description="F5/8 type C" evidence="1">
    <location>
        <begin position="75"/>
        <end position="219"/>
    </location>
</feature>
<dbReference type="InterPro" id="IPR014895">
    <property type="entry name" value="Alginate_lyase_2"/>
</dbReference>
<proteinExistence type="predicted"/>